<organism evidence="1 2">
    <name type="scientific">Pseudoalteromonas aurantia 208</name>
    <dbReference type="NCBI Taxonomy" id="1314867"/>
    <lineage>
        <taxon>Bacteria</taxon>
        <taxon>Pseudomonadati</taxon>
        <taxon>Pseudomonadota</taxon>
        <taxon>Gammaproteobacteria</taxon>
        <taxon>Alteromonadales</taxon>
        <taxon>Pseudoalteromonadaceae</taxon>
        <taxon>Pseudoalteromonas</taxon>
    </lineage>
</organism>
<keyword evidence="2" id="KW-1185">Reference proteome</keyword>
<sequence>MKKTNLNKVISAMSLFIKADRKPVELAKRNAQAHSVTVGFSQASHTYDLNSDICALVSGGNTPYKRPRATAANPNSFTPIISPMTFKD</sequence>
<name>A0ABR9EFY6_9GAMM</name>
<proteinExistence type="predicted"/>
<dbReference type="Proteomes" id="UP000615755">
    <property type="component" value="Unassembled WGS sequence"/>
</dbReference>
<reference evidence="1 2" key="1">
    <citation type="submission" date="2015-03" db="EMBL/GenBank/DDBJ databases">
        <title>Genome sequence of Pseudoalteromonas aurantia.</title>
        <authorList>
            <person name="Xie B.-B."/>
            <person name="Rong J.-C."/>
            <person name="Qin Q.-L."/>
            <person name="Zhang Y.-Z."/>
        </authorList>
    </citation>
    <scope>NUCLEOTIDE SEQUENCE [LARGE SCALE GENOMIC DNA]</scope>
    <source>
        <strain evidence="1 2">208</strain>
    </source>
</reference>
<evidence type="ECO:0000313" key="1">
    <source>
        <dbReference type="EMBL" id="MBE0369899.1"/>
    </source>
</evidence>
<gene>
    <name evidence="1" type="ORF">PAUR_a4495</name>
</gene>
<dbReference type="EMBL" id="AQGV01000014">
    <property type="protein sequence ID" value="MBE0369899.1"/>
    <property type="molecule type" value="Genomic_DNA"/>
</dbReference>
<evidence type="ECO:0008006" key="3">
    <source>
        <dbReference type="Google" id="ProtNLM"/>
    </source>
</evidence>
<dbReference type="RefSeq" id="WP_192509083.1">
    <property type="nucleotide sequence ID" value="NZ_AQGV01000014.1"/>
</dbReference>
<evidence type="ECO:0000313" key="2">
    <source>
        <dbReference type="Proteomes" id="UP000615755"/>
    </source>
</evidence>
<accession>A0ABR9EFY6</accession>
<protein>
    <recommendedName>
        <fullName evidence="3">Orphan protein</fullName>
    </recommendedName>
</protein>
<comment type="caution">
    <text evidence="1">The sequence shown here is derived from an EMBL/GenBank/DDBJ whole genome shotgun (WGS) entry which is preliminary data.</text>
</comment>